<dbReference type="Proteomes" id="UP000824998">
    <property type="component" value="Unassembled WGS sequence"/>
</dbReference>
<feature type="region of interest" description="Disordered" evidence="1">
    <location>
        <begin position="34"/>
        <end position="68"/>
    </location>
</feature>
<proteinExistence type="predicted"/>
<dbReference type="Gene3D" id="2.120.10.70">
    <property type="entry name" value="Fucose-specific lectin"/>
    <property type="match status" value="2"/>
</dbReference>
<feature type="transmembrane region" description="Helical" evidence="2">
    <location>
        <begin position="108"/>
        <end position="129"/>
    </location>
</feature>
<protein>
    <recommendedName>
        <fullName evidence="5">Fucose-specific lectin</fullName>
    </recommendedName>
</protein>
<keyword evidence="2" id="KW-1133">Transmembrane helix</keyword>
<evidence type="ECO:0000256" key="1">
    <source>
        <dbReference type="SAM" id="MobiDB-lite"/>
    </source>
</evidence>
<evidence type="ECO:0000313" key="4">
    <source>
        <dbReference type="Proteomes" id="UP000824998"/>
    </source>
</evidence>
<feature type="compositionally biased region" description="Pro residues" evidence="1">
    <location>
        <begin position="39"/>
        <end position="48"/>
    </location>
</feature>
<comment type="caution">
    <text evidence="3">The sequence shown here is derived from an EMBL/GenBank/DDBJ whole genome shotgun (WGS) entry which is preliminary data.</text>
</comment>
<dbReference type="SUPFAM" id="SSF89372">
    <property type="entry name" value="Fucose-specific lectin"/>
    <property type="match status" value="1"/>
</dbReference>
<evidence type="ECO:0008006" key="5">
    <source>
        <dbReference type="Google" id="ProtNLM"/>
    </source>
</evidence>
<dbReference type="OrthoDB" id="4696326at2759"/>
<dbReference type="EMBL" id="MU251464">
    <property type="protein sequence ID" value="KAG9234426.1"/>
    <property type="molecule type" value="Genomic_DNA"/>
</dbReference>
<dbReference type="AlphaFoldDB" id="A0A9P7YIW7"/>
<sequence length="464" mass="50843">MGNEKRASPVSRADSEIYSLKPIQQYYPDDKIVLVTYGPPLPPPPPPQMSEKSPSYPESEQPQKKPSISAQGMIPVPLEEFRPAVPAPVSSEAHLPQRQSRPFWKRHVFMIIAVLLLVIIVTGVLAGVLTTRNFNSNPKQEAIITVAVSNNSMSSVASSGLFLKDGTTWNMQTYWQNSYGTISYRMSLDGVTYKEAQNVTLRIPPRVGSPLTANAVTDSTGVVYLRLFYMSTTNSATMCVMACAAFATSCSTISNNLLPTTVPPSNFTGLSGVTVNEAQDWRVYYYDMNGFLSQLQGNASGFNKGEIIGGTCLNGSSIAAINVNETTNNIVVFYVDNQSGDLYSQQFVGHWTFGMPVSKEVTASWNPTSGLGAAYRETPDQLHVYYTGLDSRVYEFIGSNASLETNTSWAAQPQTQKTWATAELVGSDITAIGWDDQVRFYQKAKGRIAEGALQNTTWTQKFLT</sequence>
<name>A0A9P7YIW7_9HELO</name>
<keyword evidence="2" id="KW-0472">Membrane</keyword>
<evidence type="ECO:0000256" key="2">
    <source>
        <dbReference type="SAM" id="Phobius"/>
    </source>
</evidence>
<gene>
    <name evidence="3" type="ORF">BJ875DRAFT_441313</name>
</gene>
<accession>A0A9P7YIW7</accession>
<evidence type="ECO:0000313" key="3">
    <source>
        <dbReference type="EMBL" id="KAG9234426.1"/>
    </source>
</evidence>
<organism evidence="3 4">
    <name type="scientific">Amylocarpus encephaloides</name>
    <dbReference type="NCBI Taxonomy" id="45428"/>
    <lineage>
        <taxon>Eukaryota</taxon>
        <taxon>Fungi</taxon>
        <taxon>Dikarya</taxon>
        <taxon>Ascomycota</taxon>
        <taxon>Pezizomycotina</taxon>
        <taxon>Leotiomycetes</taxon>
        <taxon>Helotiales</taxon>
        <taxon>Helotiales incertae sedis</taxon>
        <taxon>Amylocarpus</taxon>
    </lineage>
</organism>
<reference evidence="3" key="1">
    <citation type="journal article" date="2021" name="IMA Fungus">
        <title>Genomic characterization of three marine fungi, including Emericellopsis atlantica sp. nov. with signatures of a generalist lifestyle and marine biomass degradation.</title>
        <authorList>
            <person name="Hagestad O.C."/>
            <person name="Hou L."/>
            <person name="Andersen J.H."/>
            <person name="Hansen E.H."/>
            <person name="Altermark B."/>
            <person name="Li C."/>
            <person name="Kuhnert E."/>
            <person name="Cox R.J."/>
            <person name="Crous P.W."/>
            <person name="Spatafora J.W."/>
            <person name="Lail K."/>
            <person name="Amirebrahimi M."/>
            <person name="Lipzen A."/>
            <person name="Pangilinan J."/>
            <person name="Andreopoulos W."/>
            <person name="Hayes R.D."/>
            <person name="Ng V."/>
            <person name="Grigoriev I.V."/>
            <person name="Jackson S.A."/>
            <person name="Sutton T.D.S."/>
            <person name="Dobson A.D.W."/>
            <person name="Rama T."/>
        </authorList>
    </citation>
    <scope>NUCLEOTIDE SEQUENCE</scope>
    <source>
        <strain evidence="3">TRa018bII</strain>
    </source>
</reference>
<keyword evidence="4" id="KW-1185">Reference proteome</keyword>
<feature type="compositionally biased region" description="Polar residues" evidence="1">
    <location>
        <begin position="50"/>
        <end position="68"/>
    </location>
</feature>
<keyword evidence="2" id="KW-0812">Transmembrane</keyword>